<dbReference type="EMBL" id="JAHLJV010000047">
    <property type="protein sequence ID" value="KAK1585161.1"/>
    <property type="molecule type" value="Genomic_DNA"/>
</dbReference>
<name>A0AAD8PV23_9PEZI</name>
<dbReference type="AlphaFoldDB" id="A0AAD8PV23"/>
<accession>A0AAD8PV23</accession>
<dbReference type="Proteomes" id="UP001230504">
    <property type="component" value="Unassembled WGS sequence"/>
</dbReference>
<organism evidence="2 3">
    <name type="scientific">Colletotrichum navitas</name>
    <dbReference type="NCBI Taxonomy" id="681940"/>
    <lineage>
        <taxon>Eukaryota</taxon>
        <taxon>Fungi</taxon>
        <taxon>Dikarya</taxon>
        <taxon>Ascomycota</taxon>
        <taxon>Pezizomycotina</taxon>
        <taxon>Sordariomycetes</taxon>
        <taxon>Hypocreomycetidae</taxon>
        <taxon>Glomerellales</taxon>
        <taxon>Glomerellaceae</taxon>
        <taxon>Colletotrichum</taxon>
        <taxon>Colletotrichum graminicola species complex</taxon>
    </lineage>
</organism>
<comment type="caution">
    <text evidence="2">The sequence shown here is derived from an EMBL/GenBank/DDBJ whole genome shotgun (WGS) entry which is preliminary data.</text>
</comment>
<evidence type="ECO:0000313" key="3">
    <source>
        <dbReference type="Proteomes" id="UP001230504"/>
    </source>
</evidence>
<reference evidence="2" key="1">
    <citation type="submission" date="2021-06" db="EMBL/GenBank/DDBJ databases">
        <title>Comparative genomics, transcriptomics and evolutionary studies reveal genomic signatures of adaptation to plant cell wall in hemibiotrophic fungi.</title>
        <authorList>
            <consortium name="DOE Joint Genome Institute"/>
            <person name="Baroncelli R."/>
            <person name="Diaz J.F."/>
            <person name="Benocci T."/>
            <person name="Peng M."/>
            <person name="Battaglia E."/>
            <person name="Haridas S."/>
            <person name="Andreopoulos W."/>
            <person name="Labutti K."/>
            <person name="Pangilinan J."/>
            <person name="Floch G.L."/>
            <person name="Makela M.R."/>
            <person name="Henrissat B."/>
            <person name="Grigoriev I.V."/>
            <person name="Crouch J.A."/>
            <person name="De Vries R.P."/>
            <person name="Sukno S.A."/>
            <person name="Thon M.R."/>
        </authorList>
    </citation>
    <scope>NUCLEOTIDE SEQUENCE</scope>
    <source>
        <strain evidence="2">CBS 125086</strain>
    </source>
</reference>
<proteinExistence type="predicted"/>
<evidence type="ECO:0000256" key="1">
    <source>
        <dbReference type="SAM" id="MobiDB-lite"/>
    </source>
</evidence>
<evidence type="ECO:0000313" key="2">
    <source>
        <dbReference type="EMBL" id="KAK1585161.1"/>
    </source>
</evidence>
<gene>
    <name evidence="2" type="ORF">LY79DRAFT_276220</name>
</gene>
<keyword evidence="3" id="KW-1185">Reference proteome</keyword>
<feature type="region of interest" description="Disordered" evidence="1">
    <location>
        <begin position="38"/>
        <end position="59"/>
    </location>
</feature>
<dbReference type="GeneID" id="85436313"/>
<dbReference type="RefSeq" id="XP_060412205.1">
    <property type="nucleotide sequence ID" value="XM_060552073.1"/>
</dbReference>
<protein>
    <submittedName>
        <fullName evidence="2">Uncharacterized protein</fullName>
    </submittedName>
</protein>
<sequence>MPPSQDTALTNCLSKAEAETRGSRRIGSLGTARDAYLSNARTEAPPPVSGCSGLIGRTPKEARSDSFDVAKRLKNCSSCFAGQTCPAMIGDNQKKDVAKRGVTATQI</sequence>